<dbReference type="InterPro" id="IPR029044">
    <property type="entry name" value="Nucleotide-diphossugar_trans"/>
</dbReference>
<organism evidence="5 6">
    <name type="scientific">Chelatococcus caeni</name>
    <dbReference type="NCBI Taxonomy" id="1348468"/>
    <lineage>
        <taxon>Bacteria</taxon>
        <taxon>Pseudomonadati</taxon>
        <taxon>Pseudomonadota</taxon>
        <taxon>Alphaproteobacteria</taxon>
        <taxon>Hyphomicrobiales</taxon>
        <taxon>Chelatococcaceae</taxon>
        <taxon>Chelatococcus</taxon>
    </lineage>
</organism>
<keyword evidence="3 5" id="KW-0808">Transferase</keyword>
<dbReference type="InterPro" id="IPR050834">
    <property type="entry name" value="Glycosyltransf_2"/>
</dbReference>
<name>A0A840C6M8_9HYPH</name>
<feature type="domain" description="Glycosyltransferase 2-like" evidence="4">
    <location>
        <begin position="7"/>
        <end position="166"/>
    </location>
</feature>
<evidence type="ECO:0000256" key="1">
    <source>
        <dbReference type="ARBA" id="ARBA00006739"/>
    </source>
</evidence>
<reference evidence="5 6" key="1">
    <citation type="submission" date="2020-08" db="EMBL/GenBank/DDBJ databases">
        <title>Genomic Encyclopedia of Type Strains, Phase IV (KMG-IV): sequencing the most valuable type-strain genomes for metagenomic binning, comparative biology and taxonomic classification.</title>
        <authorList>
            <person name="Goeker M."/>
        </authorList>
    </citation>
    <scope>NUCLEOTIDE SEQUENCE [LARGE SCALE GENOMIC DNA]</scope>
    <source>
        <strain evidence="5 6">DSM 103737</strain>
    </source>
</reference>
<proteinExistence type="inferred from homology"/>
<dbReference type="Pfam" id="PF00535">
    <property type="entry name" value="Glycos_transf_2"/>
    <property type="match status" value="1"/>
</dbReference>
<comment type="similarity">
    <text evidence="1">Belongs to the glycosyltransferase 2 family.</text>
</comment>
<keyword evidence="6" id="KW-1185">Reference proteome</keyword>
<dbReference type="GO" id="GO:0016757">
    <property type="term" value="F:glycosyltransferase activity"/>
    <property type="evidence" value="ECO:0007669"/>
    <property type="project" value="UniProtKB-KW"/>
</dbReference>
<gene>
    <name evidence="5" type="ORF">GGR16_003603</name>
</gene>
<sequence length="360" mass="39783">MSSPALSVLLPVYNGERFLAAAIESVLGQTFEDFEFIIINDGSGDGSGEIIDGYAARDGRIRAFHQENRGLVATLNRGIELAVAPFIARMDADDVALPRRFELQLARFEGRPELAVVGGFVNIVDAEGLLLRVGDYPTGGETLTRFLTSDAPPLAHPTVVMRRDVVVQLGGYRPQYKHAEDYDLWLRIHDAGYSIENVPVPVLDYRQHDANVSFVHRRQQALATIIARLAHRTRAAGLADPTNDVDVIDDTTIELIPPHLRSDIEAELFTHKHNMLSLADLATIEQALRDYAELPVEARRDPRLAHFLMRAARGLWAQRRRGASLGLLVRALVRHPSVALQLLHGKLQRAGASAISRGGR</sequence>
<protein>
    <submittedName>
        <fullName evidence="5">Glycosyltransferase involved in cell wall biosynthesis</fullName>
    </submittedName>
</protein>
<dbReference type="SUPFAM" id="SSF53448">
    <property type="entry name" value="Nucleotide-diphospho-sugar transferases"/>
    <property type="match status" value="1"/>
</dbReference>
<dbReference type="EMBL" id="JACIEN010000004">
    <property type="protein sequence ID" value="MBB4018556.1"/>
    <property type="molecule type" value="Genomic_DNA"/>
</dbReference>
<evidence type="ECO:0000256" key="3">
    <source>
        <dbReference type="ARBA" id="ARBA00022679"/>
    </source>
</evidence>
<dbReference type="Proteomes" id="UP000577362">
    <property type="component" value="Unassembled WGS sequence"/>
</dbReference>
<dbReference type="RefSeq" id="WP_183317462.1">
    <property type="nucleotide sequence ID" value="NZ_JACIEN010000004.1"/>
</dbReference>
<dbReference type="PANTHER" id="PTHR43685">
    <property type="entry name" value="GLYCOSYLTRANSFERASE"/>
    <property type="match status" value="1"/>
</dbReference>
<evidence type="ECO:0000313" key="6">
    <source>
        <dbReference type="Proteomes" id="UP000577362"/>
    </source>
</evidence>
<evidence type="ECO:0000256" key="2">
    <source>
        <dbReference type="ARBA" id="ARBA00022676"/>
    </source>
</evidence>
<dbReference type="AlphaFoldDB" id="A0A840C6M8"/>
<dbReference type="PANTHER" id="PTHR43685:SF5">
    <property type="entry name" value="GLYCOSYLTRANSFERASE EPSE-RELATED"/>
    <property type="match status" value="1"/>
</dbReference>
<dbReference type="InterPro" id="IPR001173">
    <property type="entry name" value="Glyco_trans_2-like"/>
</dbReference>
<comment type="caution">
    <text evidence="5">The sequence shown here is derived from an EMBL/GenBank/DDBJ whole genome shotgun (WGS) entry which is preliminary data.</text>
</comment>
<evidence type="ECO:0000259" key="4">
    <source>
        <dbReference type="Pfam" id="PF00535"/>
    </source>
</evidence>
<dbReference type="Gene3D" id="3.90.550.10">
    <property type="entry name" value="Spore Coat Polysaccharide Biosynthesis Protein SpsA, Chain A"/>
    <property type="match status" value="1"/>
</dbReference>
<accession>A0A840C6M8</accession>
<keyword evidence="2" id="KW-0328">Glycosyltransferase</keyword>
<evidence type="ECO:0000313" key="5">
    <source>
        <dbReference type="EMBL" id="MBB4018556.1"/>
    </source>
</evidence>